<dbReference type="InterPro" id="IPR023214">
    <property type="entry name" value="HAD_sf"/>
</dbReference>
<dbReference type="Proteomes" id="UP000198914">
    <property type="component" value="Unassembled WGS sequence"/>
</dbReference>
<proteinExistence type="predicted"/>
<dbReference type="Gene3D" id="1.10.150.240">
    <property type="entry name" value="Putative phosphatase, domain 2"/>
    <property type="match status" value="1"/>
</dbReference>
<dbReference type="Gene3D" id="3.40.50.1000">
    <property type="entry name" value="HAD superfamily/HAD-like"/>
    <property type="match status" value="1"/>
</dbReference>
<name>A0A1H3J1R5_9RHOB</name>
<dbReference type="RefSeq" id="WP_092640871.1">
    <property type="nucleotide sequence ID" value="NZ_FNPX01000001.1"/>
</dbReference>
<dbReference type="OrthoDB" id="9807742at2"/>
<gene>
    <name evidence="1" type="ORF">SAMN05444004_101180</name>
</gene>
<dbReference type="AlphaFoldDB" id="A0A1H3J1R5"/>
<dbReference type="CDD" id="cd02603">
    <property type="entry name" value="HAD_sEH-N_like"/>
    <property type="match status" value="1"/>
</dbReference>
<dbReference type="Pfam" id="PF00702">
    <property type="entry name" value="Hydrolase"/>
    <property type="match status" value="1"/>
</dbReference>
<keyword evidence="2" id="KW-1185">Reference proteome</keyword>
<dbReference type="InterPro" id="IPR036412">
    <property type="entry name" value="HAD-like_sf"/>
</dbReference>
<dbReference type="InterPro" id="IPR023198">
    <property type="entry name" value="PGP-like_dom2"/>
</dbReference>
<organism evidence="1 2">
    <name type="scientific">Jannaschia faecimaris</name>
    <dbReference type="NCBI Taxonomy" id="1244108"/>
    <lineage>
        <taxon>Bacteria</taxon>
        <taxon>Pseudomonadati</taxon>
        <taxon>Pseudomonadota</taxon>
        <taxon>Alphaproteobacteria</taxon>
        <taxon>Rhodobacterales</taxon>
        <taxon>Roseobacteraceae</taxon>
        <taxon>Jannaschia</taxon>
    </lineage>
</organism>
<evidence type="ECO:0000313" key="2">
    <source>
        <dbReference type="Proteomes" id="UP000198914"/>
    </source>
</evidence>
<protein>
    <submittedName>
        <fullName evidence="1">2-haloacid dehalogenase</fullName>
    </submittedName>
</protein>
<dbReference type="NCBIfam" id="TIGR01509">
    <property type="entry name" value="HAD-SF-IA-v3"/>
    <property type="match status" value="1"/>
</dbReference>
<dbReference type="PANTHER" id="PTHR43611">
    <property type="entry name" value="ALPHA-D-GLUCOSE 1-PHOSPHATE PHOSPHATASE"/>
    <property type="match status" value="1"/>
</dbReference>
<evidence type="ECO:0000313" key="1">
    <source>
        <dbReference type="EMBL" id="SDY33886.1"/>
    </source>
</evidence>
<dbReference type="InterPro" id="IPR006439">
    <property type="entry name" value="HAD-SF_hydro_IA"/>
</dbReference>
<dbReference type="SUPFAM" id="SSF56784">
    <property type="entry name" value="HAD-like"/>
    <property type="match status" value="1"/>
</dbReference>
<accession>A0A1H3J1R5</accession>
<dbReference type="PANTHER" id="PTHR43611:SF3">
    <property type="entry name" value="FLAVIN MONONUCLEOTIDE HYDROLASE 1, CHLOROPLATIC"/>
    <property type="match status" value="1"/>
</dbReference>
<dbReference type="STRING" id="1244108.SAMN05444004_101180"/>
<reference evidence="2" key="1">
    <citation type="submission" date="2016-10" db="EMBL/GenBank/DDBJ databases">
        <authorList>
            <person name="Varghese N."/>
            <person name="Submissions S."/>
        </authorList>
    </citation>
    <scope>NUCLEOTIDE SEQUENCE [LARGE SCALE GENOMIC DNA]</scope>
    <source>
        <strain evidence="2">DSM 100420</strain>
    </source>
</reference>
<sequence>MTIRAVIFDIGNVLIEWQPERFYDRAIGQDRRKAMFAQVDLHGMNDRVDLGQGFRDIIYDTAETYPEWRAEIRMWHDHWLELARPAIDQSVRLQRALRAKGTPVHALTNFGIESFELAKGHFDFLAEFDRAFVSGHMGVIKPDEAIYEMVEADLGLSGEALLFADDRDANIEMARARGWNAHLFEHPQGWADRLVAEGLLTVEEAR</sequence>
<dbReference type="EMBL" id="FNPX01000001">
    <property type="protein sequence ID" value="SDY33886.1"/>
    <property type="molecule type" value="Genomic_DNA"/>
</dbReference>